<feature type="domain" description="Fcf2 pre-rRNA processing C-terminal" evidence="4">
    <location>
        <begin position="192"/>
        <end position="251"/>
    </location>
</feature>
<dbReference type="STRING" id="205917.A0A4Y9Z635"/>
<feature type="region of interest" description="Disordered" evidence="3">
    <location>
        <begin position="1"/>
        <end position="57"/>
    </location>
</feature>
<dbReference type="Pfam" id="PF08698">
    <property type="entry name" value="Fcf2"/>
    <property type="match status" value="2"/>
</dbReference>
<proteinExistence type="predicted"/>
<feature type="compositionally biased region" description="Basic and acidic residues" evidence="3">
    <location>
        <begin position="120"/>
        <end position="132"/>
    </location>
</feature>
<dbReference type="Proteomes" id="UP000298327">
    <property type="component" value="Unassembled WGS sequence"/>
</dbReference>
<dbReference type="OrthoDB" id="427886at2759"/>
<dbReference type="GO" id="GO:0003723">
    <property type="term" value="F:RNA binding"/>
    <property type="evidence" value="ECO:0007669"/>
    <property type="project" value="TreeGrafter"/>
</dbReference>
<evidence type="ECO:0000256" key="2">
    <source>
        <dbReference type="ARBA" id="ARBA00023242"/>
    </source>
</evidence>
<reference evidence="5 6" key="1">
    <citation type="submission" date="2019-02" db="EMBL/GenBank/DDBJ databases">
        <title>Genome sequencing of the rare red list fungi Dentipellis fragilis.</title>
        <authorList>
            <person name="Buettner E."/>
            <person name="Kellner H."/>
        </authorList>
    </citation>
    <scope>NUCLEOTIDE SEQUENCE [LARGE SCALE GENOMIC DNA]</scope>
    <source>
        <strain evidence="5 6">DSM 105465</strain>
    </source>
</reference>
<dbReference type="GO" id="GO:0005730">
    <property type="term" value="C:nucleolus"/>
    <property type="evidence" value="ECO:0007669"/>
    <property type="project" value="UniProtKB-SubCell"/>
</dbReference>
<comment type="subcellular location">
    <subcellularLocation>
        <location evidence="1">Nucleus</location>
        <location evidence="1">Nucleolus</location>
    </subcellularLocation>
</comment>
<feature type="domain" description="Fcf2 pre-rRNA processing C-terminal" evidence="4">
    <location>
        <begin position="268"/>
        <end position="314"/>
    </location>
</feature>
<feature type="region of interest" description="Disordered" evidence="3">
    <location>
        <begin position="96"/>
        <end position="163"/>
    </location>
</feature>
<dbReference type="PANTHER" id="PTHR21686:SF12">
    <property type="entry name" value="DEOXYNUCLEOTIDYLTRANSFERASE TERMINAL-INTERACTING PROTEIN 2"/>
    <property type="match status" value="1"/>
</dbReference>
<comment type="caution">
    <text evidence="5">The sequence shown here is derived from an EMBL/GenBank/DDBJ whole genome shotgun (WGS) entry which is preliminary data.</text>
</comment>
<name>A0A4Y9Z635_9AGAM</name>
<keyword evidence="6" id="KW-1185">Reference proteome</keyword>
<protein>
    <recommendedName>
        <fullName evidence="4">Fcf2 pre-rRNA processing C-terminal domain-containing protein</fullName>
    </recommendedName>
</protein>
<feature type="compositionally biased region" description="Acidic residues" evidence="3">
    <location>
        <begin position="44"/>
        <end position="57"/>
    </location>
</feature>
<evidence type="ECO:0000256" key="1">
    <source>
        <dbReference type="ARBA" id="ARBA00004604"/>
    </source>
</evidence>
<evidence type="ECO:0000256" key="3">
    <source>
        <dbReference type="SAM" id="MobiDB-lite"/>
    </source>
</evidence>
<dbReference type="AlphaFoldDB" id="A0A4Y9Z635"/>
<evidence type="ECO:0000259" key="4">
    <source>
        <dbReference type="Pfam" id="PF08698"/>
    </source>
</evidence>
<gene>
    <name evidence="5" type="ORF">EVG20_g3403</name>
</gene>
<sequence>MSLTTADKGKGKAATPPDGLHESTSDSESDSDFATSSNSSSSDSESEDTGDEITEEYLESLLEKARQRVIEKKKAAAVAVDETQLAEEDVLMLGDATSEQQNLPPLDPGTTKPYITFGATRRDGPSSLHDPDAEQTEQSTSALVAPAPPLPPPELTRSGKPLTKKEKKAVSISFIVFKCDPSDRNLWISQLKNKTAGPDWFDLPAPADADLPRLYREVEALRLRNQLDPKRFYRKDEGEGKGIKGLPKHFAARRIPCVIVVCYADVVMQIGTIIPTSTPFGTASGDNLTRAERKRTLVDELVDDAEARRYAKKKFTDLQGVRAKKGRNTLHAKNAARKPKW</sequence>
<dbReference type="EMBL" id="SEOQ01000152">
    <property type="protein sequence ID" value="TFY68809.1"/>
    <property type="molecule type" value="Genomic_DNA"/>
</dbReference>
<organism evidence="5 6">
    <name type="scientific">Dentipellis fragilis</name>
    <dbReference type="NCBI Taxonomy" id="205917"/>
    <lineage>
        <taxon>Eukaryota</taxon>
        <taxon>Fungi</taxon>
        <taxon>Dikarya</taxon>
        <taxon>Basidiomycota</taxon>
        <taxon>Agaricomycotina</taxon>
        <taxon>Agaricomycetes</taxon>
        <taxon>Russulales</taxon>
        <taxon>Hericiaceae</taxon>
        <taxon>Dentipellis</taxon>
    </lineage>
</organism>
<keyword evidence="2" id="KW-0539">Nucleus</keyword>
<dbReference type="InterPro" id="IPR039883">
    <property type="entry name" value="Fcf2/DNTTIP2"/>
</dbReference>
<evidence type="ECO:0000313" key="6">
    <source>
        <dbReference type="Proteomes" id="UP000298327"/>
    </source>
</evidence>
<evidence type="ECO:0000313" key="5">
    <source>
        <dbReference type="EMBL" id="TFY68809.1"/>
    </source>
</evidence>
<dbReference type="GO" id="GO:0006396">
    <property type="term" value="P:RNA processing"/>
    <property type="evidence" value="ECO:0007669"/>
    <property type="project" value="TreeGrafter"/>
</dbReference>
<dbReference type="InterPro" id="IPR014810">
    <property type="entry name" value="Fcf2_C"/>
</dbReference>
<dbReference type="PANTHER" id="PTHR21686">
    <property type="entry name" value="DEOXYNUCLEOTIDYLTRANSFERASE TERMINAL-INTERACTING PROTEIN 2"/>
    <property type="match status" value="1"/>
</dbReference>
<feature type="compositionally biased region" description="Low complexity" evidence="3">
    <location>
        <begin position="32"/>
        <end position="43"/>
    </location>
</feature>
<accession>A0A4Y9Z635</accession>